<dbReference type="SUPFAM" id="SSF48403">
    <property type="entry name" value="Ankyrin repeat"/>
    <property type="match status" value="1"/>
</dbReference>
<reference evidence="3" key="1">
    <citation type="journal article" date="2020" name="Nature">
        <title>Giant virus diversity and host interactions through global metagenomics.</title>
        <authorList>
            <person name="Schulz F."/>
            <person name="Roux S."/>
            <person name="Paez-Espino D."/>
            <person name="Jungbluth S."/>
            <person name="Walsh D.A."/>
            <person name="Denef V.J."/>
            <person name="McMahon K.D."/>
            <person name="Konstantinidis K.T."/>
            <person name="Eloe-Fadrosh E.A."/>
            <person name="Kyrpides N.C."/>
            <person name="Woyke T."/>
        </authorList>
    </citation>
    <scope>NUCLEOTIDE SEQUENCE</scope>
    <source>
        <strain evidence="3">GVMAG-S-1103017-74</strain>
    </source>
</reference>
<dbReference type="AlphaFoldDB" id="A0A6C0ATY1"/>
<evidence type="ECO:0008006" key="4">
    <source>
        <dbReference type="Google" id="ProtNLM"/>
    </source>
</evidence>
<name>A0A6C0ATY1_9ZZZZ</name>
<dbReference type="SMART" id="SM00248">
    <property type="entry name" value="ANK"/>
    <property type="match status" value="5"/>
</dbReference>
<proteinExistence type="predicted"/>
<evidence type="ECO:0000256" key="2">
    <source>
        <dbReference type="ARBA" id="ARBA00023043"/>
    </source>
</evidence>
<sequence>MEYTRLVCAILAGRREELRDMRMRRDDGARAQCRATDFDDVIFHTACQYGMDSVVRDMLGAHAGCDALDVHVHDDWAFAVACRNGHVDVVQQLTALQGERAVQCPDSLQQGFAAACSQGHVDVVKHLLTLPDARGAVVSACAHRAARCVVAAGHADVLRELLQHPWNGPLANTEALHEAHAEACALGYADVVTQLLALTGPHAVDVNFDSAEEDPERVGYEWDGGSPLVRACRGGHPRVVRQLLALPVSRGLDVHANGDCAFETACVQRHPQVACELLNLRGSRAVCHINQRFFHHVLRDITRDVRTWRRCNIHMHADIAPHMRAAVCHEAGQMLWKNRRHVTAARRACMR</sequence>
<dbReference type="InterPro" id="IPR036770">
    <property type="entry name" value="Ankyrin_rpt-contain_sf"/>
</dbReference>
<evidence type="ECO:0000313" key="3">
    <source>
        <dbReference type="EMBL" id="QHS83016.1"/>
    </source>
</evidence>
<protein>
    <recommendedName>
        <fullName evidence="4">Ankyrin repeat domain containing protein</fullName>
    </recommendedName>
</protein>
<dbReference type="EMBL" id="MN740864">
    <property type="protein sequence ID" value="QHS83016.1"/>
    <property type="molecule type" value="Genomic_DNA"/>
</dbReference>
<evidence type="ECO:0000256" key="1">
    <source>
        <dbReference type="ARBA" id="ARBA00022737"/>
    </source>
</evidence>
<dbReference type="Gene3D" id="1.25.40.20">
    <property type="entry name" value="Ankyrin repeat-containing domain"/>
    <property type="match status" value="2"/>
</dbReference>
<dbReference type="PANTHER" id="PTHR24198">
    <property type="entry name" value="ANKYRIN REPEAT AND PROTEIN KINASE DOMAIN-CONTAINING PROTEIN"/>
    <property type="match status" value="1"/>
</dbReference>
<dbReference type="PANTHER" id="PTHR24198:SF165">
    <property type="entry name" value="ANKYRIN REPEAT-CONTAINING PROTEIN-RELATED"/>
    <property type="match status" value="1"/>
</dbReference>
<accession>A0A6C0ATY1</accession>
<organism evidence="3">
    <name type="scientific">viral metagenome</name>
    <dbReference type="NCBI Taxonomy" id="1070528"/>
    <lineage>
        <taxon>unclassified sequences</taxon>
        <taxon>metagenomes</taxon>
        <taxon>organismal metagenomes</taxon>
    </lineage>
</organism>
<keyword evidence="2" id="KW-0040">ANK repeat</keyword>
<dbReference type="InterPro" id="IPR002110">
    <property type="entry name" value="Ankyrin_rpt"/>
</dbReference>
<keyword evidence="1" id="KW-0677">Repeat</keyword>